<dbReference type="InterPro" id="IPR051581">
    <property type="entry name" value="Ca-bind"/>
</dbReference>
<dbReference type="InterPro" id="IPR018247">
    <property type="entry name" value="EF_Hand_1_Ca_BS"/>
</dbReference>
<comment type="caution">
    <text evidence="5">The sequence shown here is derived from an EMBL/GenBank/DDBJ whole genome shotgun (WGS) entry which is preliminary data.</text>
</comment>
<gene>
    <name evidence="5" type="ORF">FCC1311_047272</name>
</gene>
<sequence>MGAGASAQGGKLAEGTNDIEAFKKSLEEAWAYNDGEQQQDIVNMLKAAQKFVGEKRRELSVGKIDYPPANEKLEELWKLCDYNGNGFSSLAELDKMIVENFPEYDNKPAVMRAYQCIDRNNNGFISKREFRDFFGYLDYFTKLWDKFESIDDDNDRRISYEEMKRHSKEIFGRELSEESATILFHSLDRNNGGKILFYEWVAYQAALDRKDFTIDKLPFE</sequence>
<keyword evidence="3" id="KW-0106">Calcium</keyword>
<dbReference type="Pfam" id="PF13202">
    <property type="entry name" value="EF-hand_5"/>
    <property type="match status" value="1"/>
</dbReference>
<dbReference type="SMART" id="SM00054">
    <property type="entry name" value="EFh"/>
    <property type="match status" value="3"/>
</dbReference>
<dbReference type="GO" id="GO:0005509">
    <property type="term" value="F:calcium ion binding"/>
    <property type="evidence" value="ECO:0007669"/>
    <property type="project" value="InterPro"/>
</dbReference>
<proteinExistence type="predicted"/>
<dbReference type="PROSITE" id="PS00018">
    <property type="entry name" value="EF_HAND_1"/>
    <property type="match status" value="2"/>
</dbReference>
<evidence type="ECO:0000256" key="3">
    <source>
        <dbReference type="ARBA" id="ARBA00022837"/>
    </source>
</evidence>
<evidence type="ECO:0000256" key="2">
    <source>
        <dbReference type="ARBA" id="ARBA00022737"/>
    </source>
</evidence>
<keyword evidence="6" id="KW-1185">Reference proteome</keyword>
<evidence type="ECO:0000256" key="1">
    <source>
        <dbReference type="ARBA" id="ARBA00022723"/>
    </source>
</evidence>
<evidence type="ECO:0000259" key="4">
    <source>
        <dbReference type="PROSITE" id="PS50222"/>
    </source>
</evidence>
<keyword evidence="1" id="KW-0479">Metal-binding</keyword>
<feature type="domain" description="EF-hand" evidence="4">
    <location>
        <begin position="105"/>
        <end position="140"/>
    </location>
</feature>
<dbReference type="OrthoDB" id="26525at2759"/>
<dbReference type="PANTHER" id="PTHR34524:SF6">
    <property type="entry name" value="CALCYPHOSINE LIKE"/>
    <property type="match status" value="1"/>
</dbReference>
<protein>
    <submittedName>
        <fullName evidence="5">Calmodulin</fullName>
    </submittedName>
</protein>
<dbReference type="AlphaFoldDB" id="A0A2R5GKV5"/>
<evidence type="ECO:0000313" key="6">
    <source>
        <dbReference type="Proteomes" id="UP000241890"/>
    </source>
</evidence>
<dbReference type="PANTHER" id="PTHR34524">
    <property type="entry name" value="CALCYPHOSIN"/>
    <property type="match status" value="1"/>
</dbReference>
<evidence type="ECO:0000313" key="5">
    <source>
        <dbReference type="EMBL" id="GBG28504.1"/>
    </source>
</evidence>
<dbReference type="Proteomes" id="UP000241890">
    <property type="component" value="Unassembled WGS sequence"/>
</dbReference>
<keyword evidence="2" id="KW-0677">Repeat</keyword>
<dbReference type="EMBL" id="BEYU01000042">
    <property type="protein sequence ID" value="GBG28504.1"/>
    <property type="molecule type" value="Genomic_DNA"/>
</dbReference>
<dbReference type="PROSITE" id="PS50222">
    <property type="entry name" value="EF_HAND_2"/>
    <property type="match status" value="1"/>
</dbReference>
<dbReference type="InterPro" id="IPR011992">
    <property type="entry name" value="EF-hand-dom_pair"/>
</dbReference>
<dbReference type="InterPro" id="IPR002048">
    <property type="entry name" value="EF_hand_dom"/>
</dbReference>
<accession>A0A2R5GKV5</accession>
<dbReference type="Gene3D" id="1.10.238.10">
    <property type="entry name" value="EF-hand"/>
    <property type="match status" value="1"/>
</dbReference>
<reference evidence="5 6" key="1">
    <citation type="submission" date="2017-12" db="EMBL/GenBank/DDBJ databases">
        <title>Sequencing, de novo assembly and annotation of complete genome of a new Thraustochytrid species, strain FCC1311.</title>
        <authorList>
            <person name="Sedici K."/>
            <person name="Godart F."/>
            <person name="Aiese Cigliano R."/>
            <person name="Sanseverino W."/>
            <person name="Barakat M."/>
            <person name="Ortet P."/>
            <person name="Marechal E."/>
            <person name="Cagnac O."/>
            <person name="Amato A."/>
        </authorList>
    </citation>
    <scope>NUCLEOTIDE SEQUENCE [LARGE SCALE GENOMIC DNA]</scope>
</reference>
<name>A0A2R5GKV5_9STRA</name>
<organism evidence="5 6">
    <name type="scientific">Hondaea fermentalgiana</name>
    <dbReference type="NCBI Taxonomy" id="2315210"/>
    <lineage>
        <taxon>Eukaryota</taxon>
        <taxon>Sar</taxon>
        <taxon>Stramenopiles</taxon>
        <taxon>Bigyra</taxon>
        <taxon>Labyrinthulomycetes</taxon>
        <taxon>Thraustochytrida</taxon>
        <taxon>Thraustochytriidae</taxon>
        <taxon>Hondaea</taxon>
    </lineage>
</organism>
<dbReference type="SUPFAM" id="SSF47473">
    <property type="entry name" value="EF-hand"/>
    <property type="match status" value="1"/>
</dbReference>
<dbReference type="InParanoid" id="A0A2R5GKV5"/>